<dbReference type="InterPro" id="IPR003010">
    <property type="entry name" value="C-N_Hydrolase"/>
</dbReference>
<dbReference type="PROSITE" id="PS50263">
    <property type="entry name" value="CN_HYDROLASE"/>
    <property type="match status" value="1"/>
</dbReference>
<dbReference type="STRING" id="1842532.A7E78_04425"/>
<comment type="similarity">
    <text evidence="2 9">Belongs to the CN hydrolase family. Apolipoprotein N-acyltransferase subfamily.</text>
</comment>
<dbReference type="Pfam" id="PF20154">
    <property type="entry name" value="LNT_N"/>
    <property type="match status" value="1"/>
</dbReference>
<keyword evidence="8 9" id="KW-0012">Acyltransferase</keyword>
<dbReference type="Pfam" id="PF00795">
    <property type="entry name" value="CN_hydrolase"/>
    <property type="match status" value="1"/>
</dbReference>
<evidence type="ECO:0000256" key="4">
    <source>
        <dbReference type="ARBA" id="ARBA00022679"/>
    </source>
</evidence>
<dbReference type="Gene3D" id="3.60.110.10">
    <property type="entry name" value="Carbon-nitrogen hydrolase"/>
    <property type="match status" value="1"/>
</dbReference>
<feature type="transmembrane region" description="Helical" evidence="9">
    <location>
        <begin position="478"/>
        <end position="500"/>
    </location>
</feature>
<dbReference type="PANTHER" id="PTHR38686">
    <property type="entry name" value="APOLIPOPROTEIN N-ACYLTRANSFERASE"/>
    <property type="match status" value="1"/>
</dbReference>
<dbReference type="KEGG" id="pef:A7E78_04425"/>
<feature type="transmembrane region" description="Helical" evidence="9">
    <location>
        <begin position="83"/>
        <end position="105"/>
    </location>
</feature>
<accession>A0A1L3GMH1</accession>
<comment type="subcellular location">
    <subcellularLocation>
        <location evidence="1 9">Cell membrane</location>
        <topology evidence="1 9">Multi-pass membrane protein</topology>
    </subcellularLocation>
</comment>
<proteinExistence type="inferred from homology"/>
<evidence type="ECO:0000256" key="8">
    <source>
        <dbReference type="ARBA" id="ARBA00023315"/>
    </source>
</evidence>
<keyword evidence="11" id="KW-0449">Lipoprotein</keyword>
<dbReference type="RefSeq" id="WP_072283108.1">
    <property type="nucleotide sequence ID" value="NZ_CP015519.1"/>
</dbReference>
<dbReference type="InterPro" id="IPR045378">
    <property type="entry name" value="LNT_N"/>
</dbReference>
<evidence type="ECO:0000259" key="10">
    <source>
        <dbReference type="PROSITE" id="PS50263"/>
    </source>
</evidence>
<feature type="transmembrane region" description="Helical" evidence="9">
    <location>
        <begin position="12"/>
        <end position="41"/>
    </location>
</feature>
<feature type="transmembrane region" description="Helical" evidence="9">
    <location>
        <begin position="117"/>
        <end position="139"/>
    </location>
</feature>
<comment type="pathway">
    <text evidence="9">Protein modification; lipoprotein biosynthesis (N-acyl transfer).</text>
</comment>
<feature type="transmembrane region" description="Helical" evidence="9">
    <location>
        <begin position="159"/>
        <end position="178"/>
    </location>
</feature>
<keyword evidence="6 9" id="KW-1133">Transmembrane helix</keyword>
<keyword evidence="12" id="KW-1185">Reference proteome</keyword>
<evidence type="ECO:0000313" key="11">
    <source>
        <dbReference type="EMBL" id="APG27146.1"/>
    </source>
</evidence>
<keyword evidence="7 9" id="KW-0472">Membrane</keyword>
<evidence type="ECO:0000256" key="7">
    <source>
        <dbReference type="ARBA" id="ARBA00023136"/>
    </source>
</evidence>
<evidence type="ECO:0000256" key="5">
    <source>
        <dbReference type="ARBA" id="ARBA00022692"/>
    </source>
</evidence>
<dbReference type="PANTHER" id="PTHR38686:SF1">
    <property type="entry name" value="APOLIPOPROTEIN N-ACYLTRANSFERASE"/>
    <property type="match status" value="1"/>
</dbReference>
<dbReference type="OrthoDB" id="9804277at2"/>
<comment type="function">
    <text evidence="9">Catalyzes the phospholipid dependent N-acylation of the N-terminal cysteine of apolipoprotein, the last step in lipoprotein maturation.</text>
</comment>
<dbReference type="GO" id="GO:0005886">
    <property type="term" value="C:plasma membrane"/>
    <property type="evidence" value="ECO:0007669"/>
    <property type="project" value="UniProtKB-SubCell"/>
</dbReference>
<dbReference type="GO" id="GO:0016410">
    <property type="term" value="F:N-acyltransferase activity"/>
    <property type="evidence" value="ECO:0007669"/>
    <property type="project" value="UniProtKB-UniRule"/>
</dbReference>
<keyword evidence="5 9" id="KW-0812">Transmembrane</keyword>
<feature type="transmembrane region" description="Helical" evidence="9">
    <location>
        <begin position="53"/>
        <end position="71"/>
    </location>
</feature>
<evidence type="ECO:0000313" key="12">
    <source>
        <dbReference type="Proteomes" id="UP000182517"/>
    </source>
</evidence>
<evidence type="ECO:0000256" key="6">
    <source>
        <dbReference type="ARBA" id="ARBA00022989"/>
    </source>
</evidence>
<protein>
    <recommendedName>
        <fullName evidence="9">Apolipoprotein N-acyltransferase</fullName>
        <shortName evidence="9">ALP N-acyltransferase</shortName>
        <ecNumber evidence="9">2.3.1.269</ecNumber>
    </recommendedName>
</protein>
<dbReference type="GO" id="GO:0042158">
    <property type="term" value="P:lipoprotein biosynthetic process"/>
    <property type="evidence" value="ECO:0007669"/>
    <property type="project" value="UniProtKB-UniRule"/>
</dbReference>
<feature type="transmembrane region" description="Helical" evidence="9">
    <location>
        <begin position="190"/>
        <end position="208"/>
    </location>
</feature>
<dbReference type="EMBL" id="CP015519">
    <property type="protein sequence ID" value="APG27146.1"/>
    <property type="molecule type" value="Genomic_DNA"/>
</dbReference>
<dbReference type="CDD" id="cd07571">
    <property type="entry name" value="ALP_N-acyl_transferase"/>
    <property type="match status" value="1"/>
</dbReference>
<evidence type="ECO:0000256" key="9">
    <source>
        <dbReference type="HAMAP-Rule" id="MF_01148"/>
    </source>
</evidence>
<reference evidence="11 12" key="1">
    <citation type="journal article" date="2017" name="Genome Announc.">
        <title>Complete Genome Sequences of Two Acetylene-Fermenting Pelobacter acetylenicus Strains.</title>
        <authorList>
            <person name="Sutton J.M."/>
            <person name="Baesman S.M."/>
            <person name="Fierst J.L."/>
            <person name="Poret-Peterson A.T."/>
            <person name="Oremland R.S."/>
            <person name="Dunlap D.S."/>
            <person name="Akob D.M."/>
        </authorList>
    </citation>
    <scope>NUCLEOTIDE SEQUENCE [LARGE SCALE GENOMIC DNA]</scope>
    <source>
        <strain evidence="11 12">SFB93</strain>
    </source>
</reference>
<dbReference type="AlphaFoldDB" id="A0A1L3GMH1"/>
<evidence type="ECO:0000256" key="3">
    <source>
        <dbReference type="ARBA" id="ARBA00022475"/>
    </source>
</evidence>
<dbReference type="SUPFAM" id="SSF56317">
    <property type="entry name" value="Carbon-nitrogen hydrolase"/>
    <property type="match status" value="1"/>
</dbReference>
<dbReference type="InterPro" id="IPR036526">
    <property type="entry name" value="C-N_Hydrolase_sf"/>
</dbReference>
<sequence length="517" mass="57149">MSRFLPDRTTLGAALSGLLLALAFPWADLESLAWFALVPLFLTMERRPYRSGFVAGAVFFAVILYWLNIAMTTYGRMHPLFSFAAYVLLVLYLSLFWGAATWAACRLKNKLDYPLPLTLPVLWTALEFLRSFLFTGFPWATIGYSQQNHLVLIQSADLFGVYGISFLLVLCNATLARVAAACKNGKKHFFPRRAVVCTLVLFLLNWGYGQKCLKNNPEARENTITVALAQGNIDQSLKWNPVYRSETVDIYEELSLGVAQAKGADLVIWPESATPFYFQENSPLVEKVRDTARETGAYLLFGSPAVETVDGRQRYLNSAFLLSPSGENLGRSDKIHLVPFGEYVPLKSLFPFIDKLVAGIGDFSPGTVSPLSMKDHQIGVLVCFEGIFPELARNYVRKGSDLLVNITNDAWFGRSSAPDQHLAMTRFRAIENRIWVARATNTGISAFITPSGRVQGETPLFKKAVTVARAGLGAGNSLYTRFGDVFPGLFLAISILWLVLSRSPYGAGCRARGAGGR</sequence>
<feature type="domain" description="CN hydrolase" evidence="10">
    <location>
        <begin position="229"/>
        <end position="472"/>
    </location>
</feature>
<name>A0A1L3GMH1_9BACT</name>
<organism evidence="11 12">
    <name type="scientific">Syntrophotalea acetylenivorans</name>
    <dbReference type="NCBI Taxonomy" id="1842532"/>
    <lineage>
        <taxon>Bacteria</taxon>
        <taxon>Pseudomonadati</taxon>
        <taxon>Thermodesulfobacteriota</taxon>
        <taxon>Desulfuromonadia</taxon>
        <taxon>Desulfuromonadales</taxon>
        <taxon>Syntrophotaleaceae</taxon>
        <taxon>Syntrophotalea</taxon>
    </lineage>
</organism>
<dbReference type="EC" id="2.3.1.269" evidence="9"/>
<dbReference type="NCBIfam" id="TIGR00546">
    <property type="entry name" value="lnt"/>
    <property type="match status" value="1"/>
</dbReference>
<evidence type="ECO:0000256" key="2">
    <source>
        <dbReference type="ARBA" id="ARBA00010065"/>
    </source>
</evidence>
<keyword evidence="3 9" id="KW-1003">Cell membrane</keyword>
<dbReference type="InterPro" id="IPR004563">
    <property type="entry name" value="Apolipo_AcylTrfase"/>
</dbReference>
<gene>
    <name evidence="9" type="primary">lnt</name>
    <name evidence="11" type="ORF">A7E78_04425</name>
</gene>
<comment type="catalytic activity">
    <reaction evidence="9">
        <text>N-terminal S-1,2-diacyl-sn-glyceryl-L-cysteinyl-[lipoprotein] + a glycerophospholipid = N-acyl-S-1,2-diacyl-sn-glyceryl-L-cysteinyl-[lipoprotein] + a 2-acyl-sn-glycero-3-phospholipid + H(+)</text>
        <dbReference type="Rhea" id="RHEA:48228"/>
        <dbReference type="Rhea" id="RHEA-COMP:14681"/>
        <dbReference type="Rhea" id="RHEA-COMP:14684"/>
        <dbReference type="ChEBI" id="CHEBI:15378"/>
        <dbReference type="ChEBI" id="CHEBI:136912"/>
        <dbReference type="ChEBI" id="CHEBI:140656"/>
        <dbReference type="ChEBI" id="CHEBI:140657"/>
        <dbReference type="ChEBI" id="CHEBI:140660"/>
        <dbReference type="EC" id="2.3.1.269"/>
    </reaction>
</comment>
<evidence type="ECO:0000256" key="1">
    <source>
        <dbReference type="ARBA" id="ARBA00004651"/>
    </source>
</evidence>
<keyword evidence="4 9" id="KW-0808">Transferase</keyword>
<dbReference type="UniPathway" id="UPA00666"/>
<dbReference type="HAMAP" id="MF_01148">
    <property type="entry name" value="Lnt"/>
    <property type="match status" value="1"/>
</dbReference>
<dbReference type="Proteomes" id="UP000182517">
    <property type="component" value="Chromosome"/>
</dbReference>